<dbReference type="InterPro" id="IPR050699">
    <property type="entry name" value="RNA-DNA_Helicase"/>
</dbReference>
<dbReference type="PANTHER" id="PTHR12131">
    <property type="entry name" value="ATP-DEPENDENT RNA AND DNA HELICASE"/>
    <property type="match status" value="1"/>
</dbReference>
<dbReference type="GO" id="GO:0003676">
    <property type="term" value="F:nucleic acid binding"/>
    <property type="evidence" value="ECO:0007669"/>
    <property type="project" value="InterPro"/>
</dbReference>
<dbReference type="GO" id="GO:0004386">
    <property type="term" value="F:helicase activity"/>
    <property type="evidence" value="ECO:0007669"/>
    <property type="project" value="UniProtKB-KW"/>
</dbReference>
<dbReference type="SMART" id="SM00487">
    <property type="entry name" value="DEXDc"/>
    <property type="match status" value="1"/>
</dbReference>
<dbReference type="AlphaFoldDB" id="A0A518B2Z8"/>
<dbReference type="PANTHER" id="PTHR12131:SF1">
    <property type="entry name" value="ATP-DEPENDENT RNA HELICASE SUPV3L1, MITOCHONDRIAL-RELATED"/>
    <property type="match status" value="1"/>
</dbReference>
<keyword evidence="2" id="KW-0378">Hydrolase</keyword>
<evidence type="ECO:0000256" key="4">
    <source>
        <dbReference type="ARBA" id="ARBA00022840"/>
    </source>
</evidence>
<feature type="compositionally biased region" description="Basic and acidic residues" evidence="5">
    <location>
        <begin position="539"/>
        <end position="554"/>
    </location>
</feature>
<dbReference type="PROSITE" id="PS51194">
    <property type="entry name" value="HELICASE_CTER"/>
    <property type="match status" value="1"/>
</dbReference>
<proteinExistence type="predicted"/>
<dbReference type="InterPro" id="IPR027417">
    <property type="entry name" value="P-loop_NTPase"/>
</dbReference>
<evidence type="ECO:0000259" key="6">
    <source>
        <dbReference type="PROSITE" id="PS51192"/>
    </source>
</evidence>
<dbReference type="Pfam" id="PF00271">
    <property type="entry name" value="Helicase_C"/>
    <property type="match status" value="1"/>
</dbReference>
<dbReference type="RefSeq" id="WP_145257961.1">
    <property type="nucleotide sequence ID" value="NZ_CP036279.1"/>
</dbReference>
<dbReference type="Pfam" id="PF00270">
    <property type="entry name" value="DEAD"/>
    <property type="match status" value="1"/>
</dbReference>
<dbReference type="PROSITE" id="PS51192">
    <property type="entry name" value="HELICASE_ATP_BIND_1"/>
    <property type="match status" value="1"/>
</dbReference>
<dbReference type="OrthoDB" id="9807155at2"/>
<feature type="compositionally biased region" description="Basic and acidic residues" evidence="5">
    <location>
        <begin position="508"/>
        <end position="523"/>
    </location>
</feature>
<name>A0A518B2Z8_9BACT</name>
<dbReference type="InterPro" id="IPR001650">
    <property type="entry name" value="Helicase_C-like"/>
</dbReference>
<gene>
    <name evidence="8" type="ORF">Pan216_22170</name>
</gene>
<dbReference type="Gene3D" id="3.40.50.300">
    <property type="entry name" value="P-loop containing nucleotide triphosphate hydrolases"/>
    <property type="match status" value="2"/>
</dbReference>
<keyword evidence="4" id="KW-0067">ATP-binding</keyword>
<dbReference type="CDD" id="cd17921">
    <property type="entry name" value="DEXHc_Ski2"/>
    <property type="match status" value="1"/>
</dbReference>
<dbReference type="InterPro" id="IPR014001">
    <property type="entry name" value="Helicase_ATP-bd"/>
</dbReference>
<evidence type="ECO:0000313" key="8">
    <source>
        <dbReference type="EMBL" id="QDU61361.1"/>
    </source>
</evidence>
<keyword evidence="9" id="KW-1185">Reference proteome</keyword>
<dbReference type="InterPro" id="IPR011545">
    <property type="entry name" value="DEAD/DEAH_box_helicase_dom"/>
</dbReference>
<feature type="domain" description="Helicase ATP-binding" evidence="6">
    <location>
        <begin position="32"/>
        <end position="196"/>
    </location>
</feature>
<evidence type="ECO:0000256" key="5">
    <source>
        <dbReference type="SAM" id="MobiDB-lite"/>
    </source>
</evidence>
<dbReference type="Proteomes" id="UP000317093">
    <property type="component" value="Chromosome"/>
</dbReference>
<dbReference type="EMBL" id="CP036279">
    <property type="protein sequence ID" value="QDU61361.1"/>
    <property type="molecule type" value="Genomic_DNA"/>
</dbReference>
<evidence type="ECO:0000256" key="2">
    <source>
        <dbReference type="ARBA" id="ARBA00022801"/>
    </source>
</evidence>
<evidence type="ECO:0000256" key="1">
    <source>
        <dbReference type="ARBA" id="ARBA00022741"/>
    </source>
</evidence>
<reference evidence="8 9" key="1">
    <citation type="submission" date="2019-02" db="EMBL/GenBank/DDBJ databases">
        <title>Deep-cultivation of Planctomycetes and their phenomic and genomic characterization uncovers novel biology.</title>
        <authorList>
            <person name="Wiegand S."/>
            <person name="Jogler M."/>
            <person name="Boedeker C."/>
            <person name="Pinto D."/>
            <person name="Vollmers J."/>
            <person name="Rivas-Marin E."/>
            <person name="Kohn T."/>
            <person name="Peeters S.H."/>
            <person name="Heuer A."/>
            <person name="Rast P."/>
            <person name="Oberbeckmann S."/>
            <person name="Bunk B."/>
            <person name="Jeske O."/>
            <person name="Meyerdierks A."/>
            <person name="Storesund J.E."/>
            <person name="Kallscheuer N."/>
            <person name="Luecker S."/>
            <person name="Lage O.M."/>
            <person name="Pohl T."/>
            <person name="Merkel B.J."/>
            <person name="Hornburger P."/>
            <person name="Mueller R.-W."/>
            <person name="Bruemmer F."/>
            <person name="Labrenz M."/>
            <person name="Spormann A.M."/>
            <person name="Op den Camp H."/>
            <person name="Overmann J."/>
            <person name="Amann R."/>
            <person name="Jetten M.S.M."/>
            <person name="Mascher T."/>
            <person name="Medema M.H."/>
            <person name="Devos D.P."/>
            <person name="Kaster A.-K."/>
            <person name="Ovreas L."/>
            <person name="Rohde M."/>
            <person name="Galperin M.Y."/>
            <person name="Jogler C."/>
        </authorList>
    </citation>
    <scope>NUCLEOTIDE SEQUENCE [LARGE SCALE GENOMIC DNA]</scope>
    <source>
        <strain evidence="8 9">Pan216</strain>
    </source>
</reference>
<evidence type="ECO:0000259" key="7">
    <source>
        <dbReference type="PROSITE" id="PS51194"/>
    </source>
</evidence>
<dbReference type="SMART" id="SM00490">
    <property type="entry name" value="HELICc"/>
    <property type="match status" value="1"/>
</dbReference>
<evidence type="ECO:0000313" key="9">
    <source>
        <dbReference type="Proteomes" id="UP000317093"/>
    </source>
</evidence>
<dbReference type="GO" id="GO:0005524">
    <property type="term" value="F:ATP binding"/>
    <property type="evidence" value="ECO:0007669"/>
    <property type="project" value="UniProtKB-KW"/>
</dbReference>
<dbReference type="SUPFAM" id="SSF52540">
    <property type="entry name" value="P-loop containing nucleoside triphosphate hydrolases"/>
    <property type="match status" value="1"/>
</dbReference>
<evidence type="ECO:0000256" key="3">
    <source>
        <dbReference type="ARBA" id="ARBA00022806"/>
    </source>
</evidence>
<feature type="region of interest" description="Disordered" evidence="5">
    <location>
        <begin position="775"/>
        <end position="816"/>
    </location>
</feature>
<keyword evidence="3 8" id="KW-0347">Helicase</keyword>
<feature type="region of interest" description="Disordered" evidence="5">
    <location>
        <begin position="507"/>
        <end position="558"/>
    </location>
</feature>
<accession>A0A518B2Z8</accession>
<dbReference type="KEGG" id="knv:Pan216_22170"/>
<sequence length="816" mass="92566">MDATVPSRDELGDRYLSSLQVEPYPVQEEALLAWMTAEQGVLVCAPTGTGKTMIAHAALYEALHRDEIAYYTTPLIALTDQKFHELQQCAVSWGFSETDVGLVTGNRRVNPDARVLVVVAEILLNRLLNAENFDFERVSAVVMDEFHNFADAERGIVWELSLALLPPHVRLMLLSATVGNSREFVNWLERCHNRKLELVEGTERRVPLAHQWIPDRLLGEHMVDMAGGEGDSRRTPALVFCFNREECWSVAEHLKGLDLTTGPQRQRIKEEMERFDFTQGAGPKIRQILGRGVGVHHAGMLPRFRRLVERLYEQKLLSVCVCTETLAAGINLPARSVVLTNLLKGPKGKKKLIDASTAHQIFGRAGRPQYDDRGYVYALAHEDDVKILRWQEKYDSIPENTKDPGLLKAKKALKKKKPTRRDTQQYWNEAQFDKLIAAPPGKLYSKGPLPWRLLAYLLRKSPEVERVRGVIRKRLLDQPRIEAAEKDLDRMLLSLWAGGFVTLTPEPPKQEEVVEKEEKKKPEAPTGSGMFDGILTNVTKEKPKDEKVEAKPRYSPELATPTPKLGSLLQFRGIHPIYGAFLLEHLGIADRDERIQAFESVLGLPRALWRSVRVPLKEEVPPGPLQTTRLDTELIKRGLMLAKVPDEEKENDNGYDDEEEFEPPLAEKLRLLFDATYPDVKDVQTSPVWSVGELLRFNGDFNKYIRAHNLVKQEGIIFRHLLRMILLCGEFVNVCPSETTPEEWRAEMIDISQKLIESCRSVDPDSTEKAIEQAHAADVVEGEEHRVPTNSEGGTSDADDERRWEETFENLYGGEK</sequence>
<dbReference type="GO" id="GO:0016787">
    <property type="term" value="F:hydrolase activity"/>
    <property type="evidence" value="ECO:0007669"/>
    <property type="project" value="UniProtKB-KW"/>
</dbReference>
<protein>
    <submittedName>
        <fullName evidence="8">Ski2-like helicase</fullName>
    </submittedName>
</protein>
<keyword evidence="1" id="KW-0547">Nucleotide-binding</keyword>
<feature type="domain" description="Helicase C-terminal" evidence="7">
    <location>
        <begin position="222"/>
        <end position="414"/>
    </location>
</feature>
<organism evidence="8 9">
    <name type="scientific">Kolteria novifilia</name>
    <dbReference type="NCBI Taxonomy" id="2527975"/>
    <lineage>
        <taxon>Bacteria</taxon>
        <taxon>Pseudomonadati</taxon>
        <taxon>Planctomycetota</taxon>
        <taxon>Planctomycetia</taxon>
        <taxon>Kolteriales</taxon>
        <taxon>Kolteriaceae</taxon>
        <taxon>Kolteria</taxon>
    </lineage>
</organism>